<keyword evidence="3" id="KW-1185">Reference proteome</keyword>
<dbReference type="CDD" id="cd00067">
    <property type="entry name" value="GAL4"/>
    <property type="match status" value="1"/>
</dbReference>
<evidence type="ECO:0000313" key="2">
    <source>
        <dbReference type="EMBL" id="CAG8630100.1"/>
    </source>
</evidence>
<name>A0A9N9DCG0_9GLOM</name>
<dbReference type="OrthoDB" id="10261027at2759"/>
<protein>
    <submittedName>
        <fullName evidence="2">15567_t:CDS:1</fullName>
    </submittedName>
</protein>
<proteinExistence type="predicted"/>
<evidence type="ECO:0000259" key="1">
    <source>
        <dbReference type="PROSITE" id="PS50011"/>
    </source>
</evidence>
<dbReference type="SUPFAM" id="SSF57701">
    <property type="entry name" value="Zn2/Cys6 DNA-binding domain"/>
    <property type="match status" value="1"/>
</dbReference>
<dbReference type="PANTHER" id="PTHR44329">
    <property type="entry name" value="SERINE/THREONINE-PROTEIN KINASE TNNI3K-RELATED"/>
    <property type="match status" value="1"/>
</dbReference>
<dbReference type="PROSITE" id="PS00463">
    <property type="entry name" value="ZN2_CY6_FUNGAL_1"/>
    <property type="match status" value="1"/>
</dbReference>
<dbReference type="GO" id="GO:0008270">
    <property type="term" value="F:zinc ion binding"/>
    <property type="evidence" value="ECO:0007669"/>
    <property type="project" value="InterPro"/>
</dbReference>
<evidence type="ECO:0000313" key="3">
    <source>
        <dbReference type="Proteomes" id="UP000789405"/>
    </source>
</evidence>
<dbReference type="InterPro" id="IPR000719">
    <property type="entry name" value="Prot_kinase_dom"/>
</dbReference>
<dbReference type="GO" id="GO:0004674">
    <property type="term" value="F:protein serine/threonine kinase activity"/>
    <property type="evidence" value="ECO:0007669"/>
    <property type="project" value="TreeGrafter"/>
</dbReference>
<feature type="domain" description="Protein kinase" evidence="1">
    <location>
        <begin position="221"/>
        <end position="488"/>
    </location>
</feature>
<reference evidence="2" key="1">
    <citation type="submission" date="2021-06" db="EMBL/GenBank/DDBJ databases">
        <authorList>
            <person name="Kallberg Y."/>
            <person name="Tangrot J."/>
            <person name="Rosling A."/>
        </authorList>
    </citation>
    <scope>NUCLEOTIDE SEQUENCE</scope>
    <source>
        <strain evidence="2">MA453B</strain>
    </source>
</reference>
<dbReference type="InterPro" id="IPR001138">
    <property type="entry name" value="Zn2Cys6_DnaBD"/>
</dbReference>
<dbReference type="Pfam" id="PF07714">
    <property type="entry name" value="PK_Tyr_Ser-Thr"/>
    <property type="match status" value="1"/>
</dbReference>
<comment type="caution">
    <text evidence="2">The sequence shown here is derived from an EMBL/GenBank/DDBJ whole genome shotgun (WGS) entry which is preliminary data.</text>
</comment>
<accession>A0A9N9DCG0</accession>
<gene>
    <name evidence="2" type="ORF">DERYTH_LOCUS9101</name>
</gene>
<dbReference type="SUPFAM" id="SSF56112">
    <property type="entry name" value="Protein kinase-like (PK-like)"/>
    <property type="match status" value="2"/>
</dbReference>
<dbReference type="AlphaFoldDB" id="A0A9N9DCG0"/>
<dbReference type="Gene3D" id="1.10.510.10">
    <property type="entry name" value="Transferase(Phosphotransferase) domain 1"/>
    <property type="match status" value="1"/>
</dbReference>
<dbReference type="InterPro" id="IPR051681">
    <property type="entry name" value="Ser/Thr_Kinases-Pseudokinases"/>
</dbReference>
<dbReference type="InterPro" id="IPR036864">
    <property type="entry name" value="Zn2-C6_fun-type_DNA-bd_sf"/>
</dbReference>
<dbReference type="EMBL" id="CAJVPY010004868">
    <property type="protein sequence ID" value="CAG8630100.1"/>
    <property type="molecule type" value="Genomic_DNA"/>
</dbReference>
<sequence length="518" mass="60132">MNFIDKIIKEFKVQLYDYSEFKNVKLIVEDGFCRMIKAYWHNFGLTVALKSLKLDELDRQIAIAKELRVLSTIMKYFHPNINQFYGVAKDSSNDQYFLIFQYANDVMGSGLHQSYTSSENVQSNVLPISIVRKNVSISCNGCRELKIKCQYIDNDGCRRCAEKKLICISDLQKRRVPKKSKKTYEKPLKLTQVPDLFSERSESLERYFLECNVKSYDYSQFSDIRFIESGRFATVYSTTFQERTVALKSLNKNLRIDEGIIRIFVSELKSLSNIDNPNVVKFYGISRDPKLGNFIMVLQYANGGTLRDYLHAKQNNGLYKITWVEIIQIAKEITNGLDNLHLNGIIHRGLHSKNVLINDERVLISDFGLAKQLDYSNSNTQEMITYVDPLYFLYEKSFKHNEKSDIYSLGVLFWELTSGTPLFYNLSFTDKMLKIANHGREEIITNTPQDYSILYKSCWSSDQKKRPTLKEVSIVLEKLSTETDVEFIVSQIVQITETDDVDKKYSENNQQNPLKYQG</sequence>
<dbReference type="Gene3D" id="4.10.240.10">
    <property type="entry name" value="Zn(2)-C6 fungal-type DNA-binding domain"/>
    <property type="match status" value="1"/>
</dbReference>
<dbReference type="PRINTS" id="PR00109">
    <property type="entry name" value="TYRKINASE"/>
</dbReference>
<dbReference type="Gene3D" id="3.30.200.20">
    <property type="entry name" value="Phosphorylase Kinase, domain 1"/>
    <property type="match status" value="1"/>
</dbReference>
<dbReference type="GO" id="GO:0000981">
    <property type="term" value="F:DNA-binding transcription factor activity, RNA polymerase II-specific"/>
    <property type="evidence" value="ECO:0007669"/>
    <property type="project" value="InterPro"/>
</dbReference>
<dbReference type="InterPro" id="IPR011009">
    <property type="entry name" value="Kinase-like_dom_sf"/>
</dbReference>
<dbReference type="Proteomes" id="UP000789405">
    <property type="component" value="Unassembled WGS sequence"/>
</dbReference>
<dbReference type="InterPro" id="IPR001245">
    <property type="entry name" value="Ser-Thr/Tyr_kinase_cat_dom"/>
</dbReference>
<dbReference type="PROSITE" id="PS50011">
    <property type="entry name" value="PROTEIN_KINASE_DOM"/>
    <property type="match status" value="1"/>
</dbReference>
<dbReference type="GO" id="GO:0005524">
    <property type="term" value="F:ATP binding"/>
    <property type="evidence" value="ECO:0007669"/>
    <property type="project" value="InterPro"/>
</dbReference>
<organism evidence="2 3">
    <name type="scientific">Dentiscutata erythropus</name>
    <dbReference type="NCBI Taxonomy" id="1348616"/>
    <lineage>
        <taxon>Eukaryota</taxon>
        <taxon>Fungi</taxon>
        <taxon>Fungi incertae sedis</taxon>
        <taxon>Mucoromycota</taxon>
        <taxon>Glomeromycotina</taxon>
        <taxon>Glomeromycetes</taxon>
        <taxon>Diversisporales</taxon>
        <taxon>Gigasporaceae</taxon>
        <taxon>Dentiscutata</taxon>
    </lineage>
</organism>